<dbReference type="PANTHER" id="PTHR25462:SF296">
    <property type="entry name" value="MEIOTIC P26, ISOFORM F"/>
    <property type="match status" value="1"/>
</dbReference>
<dbReference type="InterPro" id="IPR013083">
    <property type="entry name" value="Znf_RING/FYVE/PHD"/>
</dbReference>
<dbReference type="SMART" id="SM00184">
    <property type="entry name" value="RING"/>
    <property type="match status" value="1"/>
</dbReference>
<keyword evidence="5" id="KW-1185">Reference proteome</keyword>
<keyword evidence="1" id="KW-0479">Metal-binding</keyword>
<accession>A0A8J1UHN2</accession>
<dbReference type="PROSITE" id="PS50089">
    <property type="entry name" value="ZF_RING_2"/>
    <property type="match status" value="1"/>
</dbReference>
<dbReference type="SUPFAM" id="SSF57845">
    <property type="entry name" value="B-box zinc-binding domain"/>
    <property type="match status" value="1"/>
</dbReference>
<proteinExistence type="predicted"/>
<evidence type="ECO:0000256" key="2">
    <source>
        <dbReference type="ARBA" id="ARBA00022771"/>
    </source>
</evidence>
<dbReference type="InterPro" id="IPR047153">
    <property type="entry name" value="TRIM45/56/19-like"/>
</dbReference>
<evidence type="ECO:0000313" key="5">
    <source>
        <dbReference type="Proteomes" id="UP000749559"/>
    </source>
</evidence>
<dbReference type="InterPro" id="IPR001841">
    <property type="entry name" value="Znf_RING"/>
</dbReference>
<keyword evidence="3" id="KW-0862">Zinc</keyword>
<evidence type="ECO:0000256" key="1">
    <source>
        <dbReference type="ARBA" id="ARBA00022723"/>
    </source>
</evidence>
<dbReference type="PROSITE" id="PS50119">
    <property type="entry name" value="ZF_BBOX"/>
    <property type="match status" value="1"/>
</dbReference>
<keyword evidence="2" id="KW-0863">Zinc-finger</keyword>
<dbReference type="PANTHER" id="PTHR25462">
    <property type="entry name" value="BONUS, ISOFORM C-RELATED"/>
    <property type="match status" value="1"/>
</dbReference>
<dbReference type="InterPro" id="IPR017907">
    <property type="entry name" value="Znf_RING_CS"/>
</dbReference>
<dbReference type="OrthoDB" id="9992988at2759"/>
<dbReference type="SUPFAM" id="SSF57850">
    <property type="entry name" value="RING/U-box"/>
    <property type="match status" value="1"/>
</dbReference>
<sequence>MCDAEDIFTCQVCFEEYTPGRQPKLLPCHHSFCIECIQNLTSRGSKVNCPVCRKAHNLCSEDIKNLQTNFYIMSQLPDSSSSSSKKGVSGERMRKQECGIHPGVLLVDFCEECTRSVCATCETLYCRKLNHNFQPIATAHKMTLRNIDKKIASIDNALKDNIDALSHINRTIEKVDASVVMATDDIKQRVDSIVSEIHSKETEILDSVKTRRGIVINDFDARKVELQKLRLALETCKSLCDAVKSLESVDEIMSKWKEAELRVLTILGQSRVQGQVDSYTNPNMDMSDLIEQLEPIESTLKMRPATQIKPKQQQREFNHLETVAMETILETNNIPNSLIPQIESELSSPQPDSRLIFQMLHEMDGYLTYDQFTHLTHLCDVRGLNRNFWREFFGCFVITNWEQDRKNMSLNTMKGLDETAVDIRRKLDENKVKFAESYVEYVSKYREL</sequence>
<protein>
    <submittedName>
        <fullName evidence="4">Uncharacterized protein</fullName>
    </submittedName>
</protein>
<evidence type="ECO:0000313" key="4">
    <source>
        <dbReference type="EMBL" id="CAH1781683.1"/>
    </source>
</evidence>
<dbReference type="AlphaFoldDB" id="A0A8J1UHN2"/>
<name>A0A8J1UHN2_OWEFU</name>
<organism evidence="4 5">
    <name type="scientific">Owenia fusiformis</name>
    <name type="common">Polychaete worm</name>
    <dbReference type="NCBI Taxonomy" id="6347"/>
    <lineage>
        <taxon>Eukaryota</taxon>
        <taxon>Metazoa</taxon>
        <taxon>Spiralia</taxon>
        <taxon>Lophotrochozoa</taxon>
        <taxon>Annelida</taxon>
        <taxon>Polychaeta</taxon>
        <taxon>Sedentaria</taxon>
        <taxon>Canalipalpata</taxon>
        <taxon>Sabellida</taxon>
        <taxon>Oweniida</taxon>
        <taxon>Oweniidae</taxon>
        <taxon>Owenia</taxon>
    </lineage>
</organism>
<dbReference type="EMBL" id="CAIIXF020000004">
    <property type="protein sequence ID" value="CAH1781683.1"/>
    <property type="molecule type" value="Genomic_DNA"/>
</dbReference>
<dbReference type="Proteomes" id="UP000749559">
    <property type="component" value="Unassembled WGS sequence"/>
</dbReference>
<dbReference type="Pfam" id="PF14634">
    <property type="entry name" value="zf-RING_5"/>
    <property type="match status" value="1"/>
</dbReference>
<dbReference type="PROSITE" id="PS00518">
    <property type="entry name" value="ZF_RING_1"/>
    <property type="match status" value="1"/>
</dbReference>
<dbReference type="GO" id="GO:0008270">
    <property type="term" value="F:zinc ion binding"/>
    <property type="evidence" value="ECO:0007669"/>
    <property type="project" value="UniProtKB-KW"/>
</dbReference>
<dbReference type="Gene3D" id="3.30.40.10">
    <property type="entry name" value="Zinc/RING finger domain, C3HC4 (zinc finger)"/>
    <property type="match status" value="1"/>
</dbReference>
<dbReference type="InterPro" id="IPR000315">
    <property type="entry name" value="Znf_B-box"/>
</dbReference>
<evidence type="ECO:0000256" key="3">
    <source>
        <dbReference type="ARBA" id="ARBA00022833"/>
    </source>
</evidence>
<reference evidence="4" key="1">
    <citation type="submission" date="2022-03" db="EMBL/GenBank/DDBJ databases">
        <authorList>
            <person name="Martin C."/>
        </authorList>
    </citation>
    <scope>NUCLEOTIDE SEQUENCE</scope>
</reference>
<comment type="caution">
    <text evidence="4">The sequence shown here is derived from an EMBL/GenBank/DDBJ whole genome shotgun (WGS) entry which is preliminary data.</text>
</comment>
<gene>
    <name evidence="4" type="ORF">OFUS_LOCUS8236</name>
</gene>
<dbReference type="Gene3D" id="3.30.160.60">
    <property type="entry name" value="Classic Zinc Finger"/>
    <property type="match status" value="1"/>
</dbReference>